<dbReference type="InterPro" id="IPR003836">
    <property type="entry name" value="Glucokinase"/>
</dbReference>
<dbReference type="RefSeq" id="WP_085817374.1">
    <property type="nucleotide sequence ID" value="NZ_FWFU01000002.1"/>
</dbReference>
<dbReference type="InterPro" id="IPR043129">
    <property type="entry name" value="ATPase_NBD"/>
</dbReference>
<dbReference type="Pfam" id="PF02685">
    <property type="entry name" value="Glucokinase"/>
    <property type="match status" value="1"/>
</dbReference>
<evidence type="ECO:0000256" key="3">
    <source>
        <dbReference type="RuleBase" id="RU004046"/>
    </source>
</evidence>
<dbReference type="Proteomes" id="UP000193207">
    <property type="component" value="Unassembled WGS sequence"/>
</dbReference>
<dbReference type="GO" id="GO:0006096">
    <property type="term" value="P:glycolytic process"/>
    <property type="evidence" value="ECO:0007669"/>
    <property type="project" value="InterPro"/>
</dbReference>
<dbReference type="InterPro" id="IPR050201">
    <property type="entry name" value="Bacterial_glucokinase"/>
</dbReference>
<dbReference type="AlphaFoldDB" id="A0A1X6YYC5"/>
<evidence type="ECO:0000313" key="4">
    <source>
        <dbReference type="EMBL" id="SLN34945.1"/>
    </source>
</evidence>
<dbReference type="GO" id="GO:0005524">
    <property type="term" value="F:ATP binding"/>
    <property type="evidence" value="ECO:0007669"/>
    <property type="project" value="InterPro"/>
</dbReference>
<sequence length="316" mass="32787">MSERHLLADVGGTNTRVGLADARGLLPDTVRIYENAGFDGLAPLLAAYLCETEPGPIDALCAGVAGPVRDGDAQLTNHDWFIAAADLAAATGAARVRLINDLQAQGYALDDVPPAARVPLFDDAPPPPDATRLVLGLGTGCNVAVVHQSGGRLFVPPAESGHSALPHMADAQASALIRHLAETHPHCPVEAALSGPGLMRIHRWLGGAALSSAQIVTAHEQRTDPRATQALTLFATILGAVAGNLCLHHLPMGGLYLIGGTARAIAPHLRDLGFAAPFTARGPYSAIMRDIPVTLIADDTIALAGCARHLRQTAHA</sequence>
<dbReference type="Gene3D" id="3.40.367.20">
    <property type="match status" value="1"/>
</dbReference>
<comment type="similarity">
    <text evidence="3">Belongs to the bacterial glucokinase family.</text>
</comment>
<evidence type="ECO:0000313" key="5">
    <source>
        <dbReference type="Proteomes" id="UP000193207"/>
    </source>
</evidence>
<dbReference type="PANTHER" id="PTHR47690:SF1">
    <property type="entry name" value="GLUCOKINASE"/>
    <property type="match status" value="1"/>
</dbReference>
<evidence type="ECO:0000256" key="2">
    <source>
        <dbReference type="ARBA" id="ARBA00022777"/>
    </source>
</evidence>
<evidence type="ECO:0000256" key="1">
    <source>
        <dbReference type="ARBA" id="ARBA00022679"/>
    </source>
</evidence>
<dbReference type="CDD" id="cd24008">
    <property type="entry name" value="ASKHA_NBD_GLK"/>
    <property type="match status" value="1"/>
</dbReference>
<dbReference type="GO" id="GO:0005536">
    <property type="term" value="F:D-glucose binding"/>
    <property type="evidence" value="ECO:0007669"/>
    <property type="project" value="InterPro"/>
</dbReference>
<dbReference type="PANTHER" id="PTHR47690">
    <property type="entry name" value="GLUCOKINASE"/>
    <property type="match status" value="1"/>
</dbReference>
<gene>
    <name evidence="4" type="primary">glk</name>
    <name evidence="4" type="ORF">ROH8110_01760</name>
</gene>
<dbReference type="GO" id="GO:0005829">
    <property type="term" value="C:cytosol"/>
    <property type="evidence" value="ECO:0007669"/>
    <property type="project" value="TreeGrafter"/>
</dbReference>
<keyword evidence="2 4" id="KW-0418">Kinase</keyword>
<dbReference type="Gene3D" id="3.30.420.40">
    <property type="match status" value="1"/>
</dbReference>
<dbReference type="GO" id="GO:0004340">
    <property type="term" value="F:glucokinase activity"/>
    <property type="evidence" value="ECO:0007669"/>
    <property type="project" value="UniProtKB-EC"/>
</dbReference>
<dbReference type="SUPFAM" id="SSF53067">
    <property type="entry name" value="Actin-like ATPase domain"/>
    <property type="match status" value="1"/>
</dbReference>
<protein>
    <submittedName>
        <fullName evidence="4">Glucokinase</fullName>
        <ecNumber evidence="4">2.7.1.2</ecNumber>
    </submittedName>
</protein>
<dbReference type="EC" id="2.7.1.2" evidence="4"/>
<accession>A0A1X6YYC5</accession>
<keyword evidence="5" id="KW-1185">Reference proteome</keyword>
<dbReference type="EMBL" id="FWFU01000002">
    <property type="protein sequence ID" value="SLN34945.1"/>
    <property type="molecule type" value="Genomic_DNA"/>
</dbReference>
<name>A0A1X6YYC5_9RHOB</name>
<reference evidence="4 5" key="1">
    <citation type="submission" date="2017-03" db="EMBL/GenBank/DDBJ databases">
        <authorList>
            <person name="Afonso C.L."/>
            <person name="Miller P.J."/>
            <person name="Scott M.A."/>
            <person name="Spackman E."/>
            <person name="Goraichik I."/>
            <person name="Dimitrov K.M."/>
            <person name="Suarez D.L."/>
            <person name="Swayne D.E."/>
        </authorList>
    </citation>
    <scope>NUCLEOTIDE SEQUENCE [LARGE SCALE GENOMIC DNA]</scope>
    <source>
        <strain evidence="4 5">CECT 8110</strain>
    </source>
</reference>
<proteinExistence type="inferred from homology"/>
<keyword evidence="1 4" id="KW-0808">Transferase</keyword>
<dbReference type="OrthoDB" id="9800595at2"/>
<organism evidence="4 5">
    <name type="scientific">Roseovarius halotolerans</name>
    <dbReference type="NCBI Taxonomy" id="505353"/>
    <lineage>
        <taxon>Bacteria</taxon>
        <taxon>Pseudomonadati</taxon>
        <taxon>Pseudomonadota</taxon>
        <taxon>Alphaproteobacteria</taxon>
        <taxon>Rhodobacterales</taxon>
        <taxon>Roseobacteraceae</taxon>
        <taxon>Roseovarius</taxon>
    </lineage>
</organism>